<evidence type="ECO:0000313" key="3">
    <source>
        <dbReference type="Proteomes" id="UP000003947"/>
    </source>
</evidence>
<dbReference type="HOGENOM" id="CLU_2206991_0_0_5"/>
<dbReference type="RefSeq" id="WP_009764056.1">
    <property type="nucleotide sequence ID" value="NZ_CP141048.1"/>
</dbReference>
<dbReference type="Proteomes" id="UP000003947">
    <property type="component" value="Unassembled WGS sequence"/>
</dbReference>
<keyword evidence="3" id="KW-1185">Reference proteome</keyword>
<feature type="region of interest" description="Disordered" evidence="1">
    <location>
        <begin position="88"/>
        <end position="107"/>
    </location>
</feature>
<accession>I4YVL4</accession>
<protein>
    <submittedName>
        <fullName evidence="2">Uncharacterized protein</fullName>
    </submittedName>
</protein>
<name>I4YVL4_9HYPH</name>
<dbReference type="STRING" id="864069.MicloDRAFT_00045830"/>
<dbReference type="PATRIC" id="fig|864069.3.peg.4941"/>
<organism evidence="2 3">
    <name type="scientific">Microvirga lotononidis</name>
    <dbReference type="NCBI Taxonomy" id="864069"/>
    <lineage>
        <taxon>Bacteria</taxon>
        <taxon>Pseudomonadati</taxon>
        <taxon>Pseudomonadota</taxon>
        <taxon>Alphaproteobacteria</taxon>
        <taxon>Hyphomicrobiales</taxon>
        <taxon>Methylobacteriaceae</taxon>
        <taxon>Microvirga</taxon>
    </lineage>
</organism>
<sequence>MRLLTTDLEAFAQEDNAVLQAGLVSSPYLTDDDANARHARRPEVTTQIGGERFCVFRTSRSKSRLNFLSLLRGGCEDYVVNVATQSGPELDCRSDESAASASQQPTG</sequence>
<evidence type="ECO:0000256" key="1">
    <source>
        <dbReference type="SAM" id="MobiDB-lite"/>
    </source>
</evidence>
<reference evidence="2 3" key="1">
    <citation type="submission" date="2012-02" db="EMBL/GenBank/DDBJ databases">
        <title>Improved High-Quality Draft sequence of Microvirga sp. WSM3557.</title>
        <authorList>
            <consortium name="US DOE Joint Genome Institute"/>
            <person name="Lucas S."/>
            <person name="Han J."/>
            <person name="Lapidus A."/>
            <person name="Cheng J.-F."/>
            <person name="Goodwin L."/>
            <person name="Pitluck S."/>
            <person name="Peters L."/>
            <person name="Zhang X."/>
            <person name="Detter J.C."/>
            <person name="Han C."/>
            <person name="Tapia R."/>
            <person name="Land M."/>
            <person name="Hauser L."/>
            <person name="Kyrpides N."/>
            <person name="Ivanova N."/>
            <person name="Pagani I."/>
            <person name="Brau L."/>
            <person name="Yates R."/>
            <person name="O'Hara G."/>
            <person name="Rui T."/>
            <person name="Howieson J."/>
            <person name="Reeve W."/>
            <person name="Woyke T."/>
        </authorList>
    </citation>
    <scope>NUCLEOTIDE SEQUENCE [LARGE SCALE GENOMIC DNA]</scope>
    <source>
        <strain evidence="2 3">WSM3557</strain>
    </source>
</reference>
<feature type="compositionally biased region" description="Polar residues" evidence="1">
    <location>
        <begin position="97"/>
        <end position="107"/>
    </location>
</feature>
<proteinExistence type="predicted"/>
<dbReference type="OrthoDB" id="7773346at2"/>
<evidence type="ECO:0000313" key="2">
    <source>
        <dbReference type="EMBL" id="EIM28006.1"/>
    </source>
</evidence>
<dbReference type="eggNOG" id="COG4467">
    <property type="taxonomic scope" value="Bacteria"/>
</dbReference>
<gene>
    <name evidence="2" type="ORF">MicloDRAFT_00045830</name>
</gene>
<dbReference type="EMBL" id="JH660645">
    <property type="protein sequence ID" value="EIM28006.1"/>
    <property type="molecule type" value="Genomic_DNA"/>
</dbReference>
<dbReference type="AlphaFoldDB" id="I4YVL4"/>